<dbReference type="GO" id="GO:0007165">
    <property type="term" value="P:signal transduction"/>
    <property type="evidence" value="ECO:0007669"/>
    <property type="project" value="InterPro"/>
</dbReference>
<dbReference type="Proteomes" id="UP001367508">
    <property type="component" value="Unassembled WGS sequence"/>
</dbReference>
<reference evidence="3 4" key="1">
    <citation type="submission" date="2024-01" db="EMBL/GenBank/DDBJ databases">
        <title>The genomes of 5 underutilized Papilionoideae crops provide insights into root nodulation and disease resistanc.</title>
        <authorList>
            <person name="Jiang F."/>
        </authorList>
    </citation>
    <scope>NUCLEOTIDE SEQUENCE [LARGE SCALE GENOMIC DNA]</scope>
    <source>
        <strain evidence="3">LVBAO_FW01</strain>
        <tissue evidence="3">Leaves</tissue>
    </source>
</reference>
<proteinExistence type="predicted"/>
<protein>
    <recommendedName>
        <fullName evidence="2">TIR domain-containing protein</fullName>
    </recommendedName>
</protein>
<evidence type="ECO:0000256" key="1">
    <source>
        <dbReference type="ARBA" id="ARBA00023027"/>
    </source>
</evidence>
<feature type="domain" description="TIR" evidence="2">
    <location>
        <begin position="95"/>
        <end position="236"/>
    </location>
</feature>
<dbReference type="AlphaFoldDB" id="A0AAN9KFW4"/>
<dbReference type="SMART" id="SM00255">
    <property type="entry name" value="TIR"/>
    <property type="match status" value="1"/>
</dbReference>
<dbReference type="FunFam" id="3.40.50.10140:FF:000007">
    <property type="entry name" value="Disease resistance protein (TIR-NBS-LRR class)"/>
    <property type="match status" value="1"/>
</dbReference>
<dbReference type="Pfam" id="PF01582">
    <property type="entry name" value="TIR"/>
    <property type="match status" value="1"/>
</dbReference>
<keyword evidence="4" id="KW-1185">Reference proteome</keyword>
<dbReference type="EMBL" id="JAYMYQ010000008">
    <property type="protein sequence ID" value="KAK7315397.1"/>
    <property type="molecule type" value="Genomic_DNA"/>
</dbReference>
<dbReference type="SUPFAM" id="SSF52200">
    <property type="entry name" value="Toll/Interleukin receptor TIR domain"/>
    <property type="match status" value="1"/>
</dbReference>
<evidence type="ECO:0000313" key="3">
    <source>
        <dbReference type="EMBL" id="KAK7315397.1"/>
    </source>
</evidence>
<evidence type="ECO:0000313" key="4">
    <source>
        <dbReference type="Proteomes" id="UP001367508"/>
    </source>
</evidence>
<sequence length="392" mass="45440">MCHYWYIDIQRILVGAFVWTFIKMQLSLQRLRNTMYGLCHRYVAMDEDAIADYSVYFALLNLWEDTRVLENGHYFSLQRFFIMAGSSSSSFSYRWKYDVFLSFRGKDTRQGFTGHLYKALCDKGIHTFIDDEELQKGEIITPSLMEAIEESRIAIPVFSKNYASSSFCLEELVNIIACIKQKGRLVLPVFYDVDPSFVRHQRDSYEEALAVHEERFKDDIGKKKVQKWRMALRQTADLSGFDFKYGLEVRSYGKLLLPSSIVMLPKLEHLRVWGSDYFLRGGFVTKLIINGIEMNKLFQIDERYYLQFWPVAGHIHIVDEKIINYEDQDEWNHVVLSIEVYCMGQMGLLGSQISMAQMGLLGSQIGLHILSYLTPGTSISIGRLVKSQADKS</sequence>
<dbReference type="PANTHER" id="PTHR32009:SF144">
    <property type="entry name" value="RESISTANCE PROTEIN (TIR-NBS-LRR CLASS), PUTATIVE-RELATED"/>
    <property type="match status" value="1"/>
</dbReference>
<dbReference type="Gene3D" id="3.40.50.10140">
    <property type="entry name" value="Toll/interleukin-1 receptor homology (TIR) domain"/>
    <property type="match status" value="1"/>
</dbReference>
<comment type="caution">
    <text evidence="3">The sequence shown here is derived from an EMBL/GenBank/DDBJ whole genome shotgun (WGS) entry which is preliminary data.</text>
</comment>
<organism evidence="3 4">
    <name type="scientific">Canavalia gladiata</name>
    <name type="common">Sword bean</name>
    <name type="synonym">Dolichos gladiatus</name>
    <dbReference type="NCBI Taxonomy" id="3824"/>
    <lineage>
        <taxon>Eukaryota</taxon>
        <taxon>Viridiplantae</taxon>
        <taxon>Streptophyta</taxon>
        <taxon>Embryophyta</taxon>
        <taxon>Tracheophyta</taxon>
        <taxon>Spermatophyta</taxon>
        <taxon>Magnoliopsida</taxon>
        <taxon>eudicotyledons</taxon>
        <taxon>Gunneridae</taxon>
        <taxon>Pentapetalae</taxon>
        <taxon>rosids</taxon>
        <taxon>fabids</taxon>
        <taxon>Fabales</taxon>
        <taxon>Fabaceae</taxon>
        <taxon>Papilionoideae</taxon>
        <taxon>50 kb inversion clade</taxon>
        <taxon>NPAAA clade</taxon>
        <taxon>indigoferoid/millettioid clade</taxon>
        <taxon>Phaseoleae</taxon>
        <taxon>Canavalia</taxon>
    </lineage>
</organism>
<name>A0AAN9KFW4_CANGL</name>
<accession>A0AAN9KFW4</accession>
<evidence type="ECO:0000259" key="2">
    <source>
        <dbReference type="PROSITE" id="PS50104"/>
    </source>
</evidence>
<gene>
    <name evidence="3" type="ORF">VNO77_33943</name>
</gene>
<dbReference type="PANTHER" id="PTHR32009">
    <property type="entry name" value="TMV RESISTANCE PROTEIN N-LIKE"/>
    <property type="match status" value="1"/>
</dbReference>
<keyword evidence="1" id="KW-0520">NAD</keyword>
<dbReference type="PROSITE" id="PS50104">
    <property type="entry name" value="TIR"/>
    <property type="match status" value="1"/>
</dbReference>
<dbReference type="InterPro" id="IPR000157">
    <property type="entry name" value="TIR_dom"/>
</dbReference>
<dbReference type="InterPro" id="IPR035897">
    <property type="entry name" value="Toll_tir_struct_dom_sf"/>
</dbReference>